<sequence length="76" mass="8165">MALLSIMTLERMTRPSVSIMGIGVEFAVLSGLTTKRYLASGGHDKLVHIWDARCRSRIAIHADIGGFTASPATPPL</sequence>
<reference evidence="1" key="1">
    <citation type="submission" date="2022-05" db="EMBL/GenBank/DDBJ databases">
        <title>The Musa troglodytarum L. genome provides insights into the mechanism of non-climacteric behaviour and enrichment of carotenoids.</title>
        <authorList>
            <person name="Wang J."/>
        </authorList>
    </citation>
    <scope>NUCLEOTIDE SEQUENCE</scope>
    <source>
        <tissue evidence="1">Leaf</tissue>
    </source>
</reference>
<dbReference type="AlphaFoldDB" id="A0A9E7ICC2"/>
<evidence type="ECO:0000313" key="2">
    <source>
        <dbReference type="Proteomes" id="UP001055439"/>
    </source>
</evidence>
<dbReference type="EMBL" id="CP097511">
    <property type="protein sequence ID" value="URE49121.1"/>
    <property type="molecule type" value="Genomic_DNA"/>
</dbReference>
<protein>
    <submittedName>
        <fullName evidence="1">Uncharacterized protein</fullName>
    </submittedName>
</protein>
<proteinExistence type="predicted"/>
<keyword evidence="2" id="KW-1185">Reference proteome</keyword>
<accession>A0A9E7ICC2</accession>
<gene>
    <name evidence="1" type="ORF">MUK42_27560</name>
</gene>
<evidence type="ECO:0000313" key="1">
    <source>
        <dbReference type="EMBL" id="URE49121.1"/>
    </source>
</evidence>
<name>A0A9E7ICC2_9LILI</name>
<organism evidence="1 2">
    <name type="scientific">Musa troglodytarum</name>
    <name type="common">fe'i banana</name>
    <dbReference type="NCBI Taxonomy" id="320322"/>
    <lineage>
        <taxon>Eukaryota</taxon>
        <taxon>Viridiplantae</taxon>
        <taxon>Streptophyta</taxon>
        <taxon>Embryophyta</taxon>
        <taxon>Tracheophyta</taxon>
        <taxon>Spermatophyta</taxon>
        <taxon>Magnoliopsida</taxon>
        <taxon>Liliopsida</taxon>
        <taxon>Zingiberales</taxon>
        <taxon>Musaceae</taxon>
        <taxon>Musa</taxon>
    </lineage>
</organism>
<dbReference type="Proteomes" id="UP001055439">
    <property type="component" value="Chromosome 9"/>
</dbReference>